<feature type="region of interest" description="Disordered" evidence="1">
    <location>
        <begin position="28"/>
        <end position="53"/>
    </location>
</feature>
<evidence type="ECO:0000313" key="2">
    <source>
        <dbReference type="EMBL" id="KAG2613940.1"/>
    </source>
</evidence>
<name>A0A8T0TSZ5_PANVG</name>
<accession>A0A8T0TSZ5</accession>
<dbReference type="AlphaFoldDB" id="A0A8T0TSZ5"/>
<evidence type="ECO:0000256" key="1">
    <source>
        <dbReference type="SAM" id="MobiDB-lite"/>
    </source>
</evidence>
<dbReference type="EMBL" id="CM029043">
    <property type="protein sequence ID" value="KAG2613940.1"/>
    <property type="molecule type" value="Genomic_DNA"/>
</dbReference>
<keyword evidence="3" id="KW-1185">Reference proteome</keyword>
<proteinExistence type="predicted"/>
<reference evidence="2" key="1">
    <citation type="submission" date="2020-05" db="EMBL/GenBank/DDBJ databases">
        <title>WGS assembly of Panicum virgatum.</title>
        <authorList>
            <person name="Lovell J.T."/>
            <person name="Jenkins J."/>
            <person name="Shu S."/>
            <person name="Juenger T.E."/>
            <person name="Schmutz J."/>
        </authorList>
    </citation>
    <scope>NUCLEOTIDE SEQUENCE</scope>
    <source>
        <strain evidence="2">AP13</strain>
    </source>
</reference>
<evidence type="ECO:0000313" key="3">
    <source>
        <dbReference type="Proteomes" id="UP000823388"/>
    </source>
</evidence>
<protein>
    <submittedName>
        <fullName evidence="2">Uncharacterized protein</fullName>
    </submittedName>
</protein>
<sequence>MQFGPSIVVWCGSLTRFVFYPNYRESSPTRPQPLPHLPNPSGARWPQCGRGAPPRPSHLPLAVLAAVARPCYSVAGDSAGPAQLNDRPAAAVVAFPGRIDDIAACSPLSGTAPGHHCSRMWGYGPSPPSIRLSTGACYPGLSPALPLAASAAASCSKSALPSPFPCSVVREKRGKEEK</sequence>
<comment type="caution">
    <text evidence="2">The sequence shown here is derived from an EMBL/GenBank/DDBJ whole genome shotgun (WGS) entry which is preliminary data.</text>
</comment>
<organism evidence="2 3">
    <name type="scientific">Panicum virgatum</name>
    <name type="common">Blackwell switchgrass</name>
    <dbReference type="NCBI Taxonomy" id="38727"/>
    <lineage>
        <taxon>Eukaryota</taxon>
        <taxon>Viridiplantae</taxon>
        <taxon>Streptophyta</taxon>
        <taxon>Embryophyta</taxon>
        <taxon>Tracheophyta</taxon>
        <taxon>Spermatophyta</taxon>
        <taxon>Magnoliopsida</taxon>
        <taxon>Liliopsida</taxon>
        <taxon>Poales</taxon>
        <taxon>Poaceae</taxon>
        <taxon>PACMAD clade</taxon>
        <taxon>Panicoideae</taxon>
        <taxon>Panicodae</taxon>
        <taxon>Paniceae</taxon>
        <taxon>Panicinae</taxon>
        <taxon>Panicum</taxon>
        <taxon>Panicum sect. Hiantes</taxon>
    </lineage>
</organism>
<dbReference type="Proteomes" id="UP000823388">
    <property type="component" value="Chromosome 4K"/>
</dbReference>
<gene>
    <name evidence="2" type="ORF">PVAP13_4KG384301</name>
</gene>